<reference evidence="1" key="1">
    <citation type="submission" date="2020-11" db="EMBL/GenBank/DDBJ databases">
        <authorList>
            <consortium name="DOE Joint Genome Institute"/>
            <person name="Ahrendt S."/>
            <person name="Riley R."/>
            <person name="Andreopoulos W."/>
            <person name="Labutti K."/>
            <person name="Pangilinan J."/>
            <person name="Ruiz-Duenas F.J."/>
            <person name="Barrasa J.M."/>
            <person name="Sanchez-Garcia M."/>
            <person name="Camarero S."/>
            <person name="Miyauchi S."/>
            <person name="Serrano A."/>
            <person name="Linde D."/>
            <person name="Babiker R."/>
            <person name="Drula E."/>
            <person name="Ayuso-Fernandez I."/>
            <person name="Pacheco R."/>
            <person name="Padilla G."/>
            <person name="Ferreira P."/>
            <person name="Barriuso J."/>
            <person name="Kellner H."/>
            <person name="Castanera R."/>
            <person name="Alfaro M."/>
            <person name="Ramirez L."/>
            <person name="Pisabarro A.G."/>
            <person name="Kuo A."/>
            <person name="Tritt A."/>
            <person name="Lipzen A."/>
            <person name="He G."/>
            <person name="Yan M."/>
            <person name="Ng V."/>
            <person name="Cullen D."/>
            <person name="Martin F."/>
            <person name="Rosso M.-N."/>
            <person name="Henrissat B."/>
            <person name="Hibbett D."/>
            <person name="Martinez A.T."/>
            <person name="Grigoriev I.V."/>
        </authorList>
    </citation>
    <scope>NUCLEOTIDE SEQUENCE</scope>
    <source>
        <strain evidence="1">CBS 506.95</strain>
    </source>
</reference>
<keyword evidence="2" id="KW-1185">Reference proteome</keyword>
<organism evidence="1 2">
    <name type="scientific">Crepidotus variabilis</name>
    <dbReference type="NCBI Taxonomy" id="179855"/>
    <lineage>
        <taxon>Eukaryota</taxon>
        <taxon>Fungi</taxon>
        <taxon>Dikarya</taxon>
        <taxon>Basidiomycota</taxon>
        <taxon>Agaricomycotina</taxon>
        <taxon>Agaricomycetes</taxon>
        <taxon>Agaricomycetidae</taxon>
        <taxon>Agaricales</taxon>
        <taxon>Agaricineae</taxon>
        <taxon>Crepidotaceae</taxon>
        <taxon>Crepidotus</taxon>
    </lineage>
</organism>
<proteinExistence type="predicted"/>
<evidence type="ECO:0000313" key="1">
    <source>
        <dbReference type="EMBL" id="KAF9522535.1"/>
    </source>
</evidence>
<name>A0A9P6E4W3_9AGAR</name>
<comment type="caution">
    <text evidence="1">The sequence shown here is derived from an EMBL/GenBank/DDBJ whole genome shotgun (WGS) entry which is preliminary data.</text>
</comment>
<accession>A0A9P6E4W3</accession>
<protein>
    <submittedName>
        <fullName evidence="1">Uncharacterized protein</fullName>
    </submittedName>
</protein>
<dbReference type="Proteomes" id="UP000807306">
    <property type="component" value="Unassembled WGS sequence"/>
</dbReference>
<evidence type="ECO:0000313" key="2">
    <source>
        <dbReference type="Proteomes" id="UP000807306"/>
    </source>
</evidence>
<dbReference type="EMBL" id="MU157942">
    <property type="protein sequence ID" value="KAF9522535.1"/>
    <property type="molecule type" value="Genomic_DNA"/>
</dbReference>
<dbReference type="AlphaFoldDB" id="A0A9P6E4W3"/>
<gene>
    <name evidence="1" type="ORF">CPB83DRAFT_864334</name>
</gene>
<sequence length="53" mass="6291">MHRHFHIHQHDVESADYWNLASSNACGDNYFCLRGRKPEEREDNLNFESENAV</sequence>